<comment type="caution">
    <text evidence="2">The sequence shown here is derived from an EMBL/GenBank/DDBJ whole genome shotgun (WGS) entry which is preliminary data.</text>
</comment>
<proteinExistence type="predicted"/>
<reference evidence="2 3" key="1">
    <citation type="journal article" date="2016" name="Nat. Commun.">
        <title>Thousands of microbial genomes shed light on interconnected biogeochemical processes in an aquifer system.</title>
        <authorList>
            <person name="Anantharaman K."/>
            <person name="Brown C.T."/>
            <person name="Hug L.A."/>
            <person name="Sharon I."/>
            <person name="Castelle C.J."/>
            <person name="Probst A.J."/>
            <person name="Thomas B.C."/>
            <person name="Singh A."/>
            <person name="Wilkins M.J."/>
            <person name="Karaoz U."/>
            <person name="Brodie E.L."/>
            <person name="Williams K.H."/>
            <person name="Hubbard S.S."/>
            <person name="Banfield J.F."/>
        </authorList>
    </citation>
    <scope>NUCLEOTIDE SEQUENCE [LARGE SCALE GENOMIC DNA]</scope>
</reference>
<organism evidence="2 3">
    <name type="scientific">Candidatus Muproteobacteria bacterium RIFCSPLOWO2_01_FULL_60_18</name>
    <dbReference type="NCBI Taxonomy" id="1817768"/>
    <lineage>
        <taxon>Bacteria</taxon>
        <taxon>Pseudomonadati</taxon>
        <taxon>Pseudomonadota</taxon>
        <taxon>Candidatus Muproteobacteria</taxon>
    </lineage>
</organism>
<dbReference type="InterPro" id="IPR036873">
    <property type="entry name" value="Rhodanese-like_dom_sf"/>
</dbReference>
<dbReference type="InterPro" id="IPR050229">
    <property type="entry name" value="GlpE_sulfurtransferase"/>
</dbReference>
<dbReference type="PANTHER" id="PTHR43031:SF17">
    <property type="entry name" value="SULFURTRANSFERASE YTWF-RELATED"/>
    <property type="match status" value="1"/>
</dbReference>
<keyword evidence="2" id="KW-0808">Transferase</keyword>
<evidence type="ECO:0000259" key="1">
    <source>
        <dbReference type="PROSITE" id="PS50206"/>
    </source>
</evidence>
<dbReference type="PANTHER" id="PTHR43031">
    <property type="entry name" value="FAD-DEPENDENT OXIDOREDUCTASE"/>
    <property type="match status" value="1"/>
</dbReference>
<dbReference type="SUPFAM" id="SSF52821">
    <property type="entry name" value="Rhodanese/Cell cycle control phosphatase"/>
    <property type="match status" value="1"/>
</dbReference>
<gene>
    <name evidence="2" type="ORF">A3A87_07040</name>
</gene>
<dbReference type="Pfam" id="PF00581">
    <property type="entry name" value="Rhodanese"/>
    <property type="match status" value="1"/>
</dbReference>
<evidence type="ECO:0000313" key="3">
    <source>
        <dbReference type="Proteomes" id="UP000179037"/>
    </source>
</evidence>
<dbReference type="PROSITE" id="PS50206">
    <property type="entry name" value="RHODANESE_3"/>
    <property type="match status" value="1"/>
</dbReference>
<dbReference type="EMBL" id="MFTC01000016">
    <property type="protein sequence ID" value="OGI52431.1"/>
    <property type="molecule type" value="Genomic_DNA"/>
</dbReference>
<name>A0A1F6U4Z8_9PROT</name>
<dbReference type="Proteomes" id="UP000179037">
    <property type="component" value="Unassembled WGS sequence"/>
</dbReference>
<dbReference type="GO" id="GO:0016740">
    <property type="term" value="F:transferase activity"/>
    <property type="evidence" value="ECO:0007669"/>
    <property type="project" value="UniProtKB-KW"/>
</dbReference>
<dbReference type="STRING" id="1817768.A3A87_07040"/>
<dbReference type="Gene3D" id="3.40.250.10">
    <property type="entry name" value="Rhodanese-like domain"/>
    <property type="match status" value="1"/>
</dbReference>
<dbReference type="AlphaFoldDB" id="A0A1F6U4Z8"/>
<sequence>MRQLSVRELKERLDKKSDKLVVLDVREPWERNICALPEAVTIPMREVPARAAELPKDANIVVVCHHGIRSQQVALYLERVGFDKLNNVVGGIDAWAREIDPKMQTY</sequence>
<feature type="domain" description="Rhodanese" evidence="1">
    <location>
        <begin position="16"/>
        <end position="104"/>
    </location>
</feature>
<evidence type="ECO:0000313" key="2">
    <source>
        <dbReference type="EMBL" id="OGI52431.1"/>
    </source>
</evidence>
<accession>A0A1F6U4Z8</accession>
<dbReference type="SMART" id="SM00450">
    <property type="entry name" value="RHOD"/>
    <property type="match status" value="1"/>
</dbReference>
<protein>
    <submittedName>
        <fullName evidence="2">Sulfurtransferase</fullName>
    </submittedName>
</protein>
<dbReference type="InterPro" id="IPR001763">
    <property type="entry name" value="Rhodanese-like_dom"/>
</dbReference>